<dbReference type="Pfam" id="PF17128">
    <property type="entry name" value="DUF5107"/>
    <property type="match status" value="1"/>
</dbReference>
<dbReference type="Proteomes" id="UP000245412">
    <property type="component" value="Unassembled WGS sequence"/>
</dbReference>
<comment type="caution">
    <text evidence="2">The sequence shown here is derived from an EMBL/GenBank/DDBJ whole genome shotgun (WGS) entry which is preliminary data.</text>
</comment>
<dbReference type="GO" id="GO:0030246">
    <property type="term" value="F:carbohydrate binding"/>
    <property type="evidence" value="ECO:0007669"/>
    <property type="project" value="InterPro"/>
</dbReference>
<dbReference type="InterPro" id="IPR011013">
    <property type="entry name" value="Gal_mutarotase_sf_dom"/>
</dbReference>
<keyword evidence="3" id="KW-1185">Reference proteome</keyword>
<dbReference type="InterPro" id="IPR033396">
    <property type="entry name" value="DUF5107"/>
</dbReference>
<dbReference type="Gene3D" id="2.70.98.10">
    <property type="match status" value="1"/>
</dbReference>
<sequence>MTELQNIVWKNLEGIQLENEFLSVVVLPSLGGKIASIFEKKRGVELAAQNAGDFYRIPEWGDDFSLYDASGLDEAFPNIAEAVVERDGKEYIYPDHGEIWSSSFGWIREEEGVRLKYRSRRFGYVYEKKITLSGNQIILDYDIQNQWDQPFPCIWTFHGLMRYEEDMQFLYSDEAERFENVFESEELGRVGERYDRVNERYDFERVPPKKTKAMVKFYVDGKLENGFCGYRYPALGVECRYHYDAEKFPYLGVWITAGGFRGDYNCAMEPANGYYDNVKIAEKNNTLYYLKKENPLKFSLQIEVCDLKNDNVR</sequence>
<gene>
    <name evidence="2" type="ORF">C7383_10417</name>
</gene>
<dbReference type="AlphaFoldDB" id="A0AB73T5R0"/>
<protein>
    <submittedName>
        <fullName evidence="2">Uncharacterized protein DUF5107</fullName>
    </submittedName>
</protein>
<dbReference type="RefSeq" id="WP_109625723.1">
    <property type="nucleotide sequence ID" value="NZ_JANKBI010000008.1"/>
</dbReference>
<reference evidence="2 3" key="1">
    <citation type="submission" date="2018-05" db="EMBL/GenBank/DDBJ databases">
        <authorList>
            <person name="Goeker M."/>
            <person name="Huntemann M."/>
            <person name="Clum A."/>
            <person name="Pillay M."/>
            <person name="Palaniappan K."/>
            <person name="Varghese N."/>
            <person name="Mikhailova N."/>
            <person name="Stamatis D."/>
            <person name="Reddy T."/>
            <person name="Daum C."/>
            <person name="Shapiro N."/>
            <person name="Ivanova N."/>
            <person name="Kyrpides N."/>
            <person name="Woyke T."/>
        </authorList>
    </citation>
    <scope>NUCLEOTIDE SEQUENCE [LARGE SCALE GENOMIC DNA]</scope>
    <source>
        <strain evidence="2 3">DSM 26524</strain>
    </source>
</reference>
<evidence type="ECO:0000313" key="3">
    <source>
        <dbReference type="Proteomes" id="UP000245412"/>
    </source>
</evidence>
<dbReference type="InterPro" id="IPR014718">
    <property type="entry name" value="GH-type_carb-bd"/>
</dbReference>
<dbReference type="SUPFAM" id="SSF74650">
    <property type="entry name" value="Galactose mutarotase-like"/>
    <property type="match status" value="1"/>
</dbReference>
<dbReference type="GO" id="GO:0003824">
    <property type="term" value="F:catalytic activity"/>
    <property type="evidence" value="ECO:0007669"/>
    <property type="project" value="InterPro"/>
</dbReference>
<organism evidence="2 3">
    <name type="scientific">Murimonas intestini</name>
    <dbReference type="NCBI Taxonomy" id="1337051"/>
    <lineage>
        <taxon>Bacteria</taxon>
        <taxon>Bacillati</taxon>
        <taxon>Bacillota</taxon>
        <taxon>Clostridia</taxon>
        <taxon>Lachnospirales</taxon>
        <taxon>Lachnospiraceae</taxon>
        <taxon>Murimonas</taxon>
    </lineage>
</organism>
<evidence type="ECO:0000313" key="2">
    <source>
        <dbReference type="EMBL" id="PWJ76572.1"/>
    </source>
</evidence>
<accession>A0AB73T5R0</accession>
<proteinExistence type="predicted"/>
<name>A0AB73T5R0_9FIRM</name>
<evidence type="ECO:0000259" key="1">
    <source>
        <dbReference type="Pfam" id="PF17128"/>
    </source>
</evidence>
<dbReference type="GO" id="GO:0005975">
    <property type="term" value="P:carbohydrate metabolic process"/>
    <property type="evidence" value="ECO:0007669"/>
    <property type="project" value="InterPro"/>
</dbReference>
<dbReference type="EMBL" id="QGGY01000004">
    <property type="protein sequence ID" value="PWJ76572.1"/>
    <property type="molecule type" value="Genomic_DNA"/>
</dbReference>
<feature type="domain" description="DUF5107" evidence="1">
    <location>
        <begin position="10"/>
        <end position="97"/>
    </location>
</feature>